<name>A0A9X2JSS4_9GAMM</name>
<protein>
    <submittedName>
        <fullName evidence="1">DUF3080 domain-containing protein</fullName>
    </submittedName>
</protein>
<evidence type="ECO:0000313" key="1">
    <source>
        <dbReference type="EMBL" id="MCP1340153.1"/>
    </source>
</evidence>
<accession>A0A9X2JSS4</accession>
<dbReference type="InterPro" id="IPR021431">
    <property type="entry name" value="DUF3080"/>
</dbReference>
<gene>
    <name evidence="1" type="ORF">NJR55_11200</name>
</gene>
<organism evidence="1 2">
    <name type="scientific">Idiomarina rhizosphaerae</name>
    <dbReference type="NCBI Taxonomy" id="2961572"/>
    <lineage>
        <taxon>Bacteria</taxon>
        <taxon>Pseudomonadati</taxon>
        <taxon>Pseudomonadota</taxon>
        <taxon>Gammaproteobacteria</taxon>
        <taxon>Alteromonadales</taxon>
        <taxon>Idiomarinaceae</taxon>
        <taxon>Idiomarina</taxon>
    </lineage>
</organism>
<dbReference type="Proteomes" id="UP001139474">
    <property type="component" value="Unassembled WGS sequence"/>
</dbReference>
<dbReference type="RefSeq" id="WP_253620017.1">
    <property type="nucleotide sequence ID" value="NZ_JAMZDE010000008.1"/>
</dbReference>
<sequence length="344" mass="39143">MKRSVLIFRSFGYAFVALGLSACSDDQGLTEYADELHNRIQSTLKLPDNSIEAPKPQIQYPAKRALTRNIERTSMGLLESLRLNHCQLGQLIAENNSALGRLKDGFSRYHADLTMIQALKECIEHPESADVKDKLKEALAHKKSQLQNSLANAFAQEEGLRKALSVGNNSLPKIHVTEYNYAVNALERFTRILERWNYTKEADDPDELIKMLGRLERSDYLPDLFRTMLDYSYKLEKMTELLPEIPESAYCQNGKVPDDAVALKEAFNIIYLEEMQGDIAEMIEQHQRLLMILDNLKGIAPQPELKAYIAELGSLSKKLTDASVYFVRPWQKFYSACDFTPGLD</sequence>
<keyword evidence="2" id="KW-1185">Reference proteome</keyword>
<proteinExistence type="predicted"/>
<dbReference type="Pfam" id="PF11279">
    <property type="entry name" value="DUF3080"/>
    <property type="match status" value="1"/>
</dbReference>
<dbReference type="AlphaFoldDB" id="A0A9X2JSS4"/>
<dbReference type="EMBL" id="JAMZDE010000008">
    <property type="protein sequence ID" value="MCP1340153.1"/>
    <property type="molecule type" value="Genomic_DNA"/>
</dbReference>
<evidence type="ECO:0000313" key="2">
    <source>
        <dbReference type="Proteomes" id="UP001139474"/>
    </source>
</evidence>
<comment type="caution">
    <text evidence="1">The sequence shown here is derived from an EMBL/GenBank/DDBJ whole genome shotgun (WGS) entry which is preliminary data.</text>
</comment>
<reference evidence="1" key="1">
    <citation type="submission" date="2022-06" db="EMBL/GenBank/DDBJ databases">
        <title>Idiomarina rhizosphaerae M1R2S28.</title>
        <authorList>
            <person name="Sun J.-Q."/>
            <person name="Li L.-F."/>
        </authorList>
    </citation>
    <scope>NUCLEOTIDE SEQUENCE</scope>
    <source>
        <strain evidence="1">M1R2S28</strain>
    </source>
</reference>
<dbReference type="PROSITE" id="PS51257">
    <property type="entry name" value="PROKAR_LIPOPROTEIN"/>
    <property type="match status" value="1"/>
</dbReference>